<dbReference type="InterPro" id="IPR002921">
    <property type="entry name" value="Fungal_lipase-type"/>
</dbReference>
<sequence length="273" mass="29878">MGKAGLNIRSALFLAAVCGQTYSQFNHPEGWFLVPKGYSAVGTFDGKAYAGTRERFGFIIESDNSFIAAFRGTGSAEDWASDLIADQTDYFPVKGAGLTHRGFTDIYKSIRETLLGRLARLPANKPLFITGHSLGGALATLAALDISANTGFRNPKVYTFAAPRVGNPAFVRMYNRTIASHYRIQNEFDMIPHLPPLVYSSPRTNQKSYYMHVRGKVKRSFQTGTISGNHVLGNYFSDLAKDDPAFAAALCAYPPGWCPGVRSGARRTGMRGR</sequence>
<dbReference type="InterPro" id="IPR029058">
    <property type="entry name" value="AB_hydrolase_fold"/>
</dbReference>
<dbReference type="Gene3D" id="3.40.50.1820">
    <property type="entry name" value="alpha/beta hydrolase"/>
    <property type="match status" value="1"/>
</dbReference>
<dbReference type="SUPFAM" id="SSF53474">
    <property type="entry name" value="alpha/beta-Hydrolases"/>
    <property type="match status" value="1"/>
</dbReference>
<accession>A0ABQ4ND01</accession>
<proteinExistence type="predicted"/>
<dbReference type="EMBL" id="BOVJ01000148">
    <property type="protein sequence ID" value="GIQ65746.1"/>
    <property type="molecule type" value="Genomic_DNA"/>
</dbReference>
<evidence type="ECO:0000313" key="3">
    <source>
        <dbReference type="Proteomes" id="UP000680304"/>
    </source>
</evidence>
<keyword evidence="3" id="KW-1185">Reference proteome</keyword>
<gene>
    <name evidence="2" type="ORF">PACILC2_43140</name>
</gene>
<protein>
    <submittedName>
        <fullName evidence="2">Lipase</fullName>
    </submittedName>
</protein>
<dbReference type="CDD" id="cd00519">
    <property type="entry name" value="Lipase_3"/>
    <property type="match status" value="1"/>
</dbReference>
<dbReference type="PANTHER" id="PTHR45856:SF24">
    <property type="entry name" value="FUNGAL LIPASE-LIKE DOMAIN-CONTAINING PROTEIN"/>
    <property type="match status" value="1"/>
</dbReference>
<dbReference type="PANTHER" id="PTHR45856">
    <property type="entry name" value="ALPHA/BETA-HYDROLASES SUPERFAMILY PROTEIN"/>
    <property type="match status" value="1"/>
</dbReference>
<comment type="caution">
    <text evidence="2">The sequence shown here is derived from an EMBL/GenBank/DDBJ whole genome shotgun (WGS) entry which is preliminary data.</text>
</comment>
<organism evidence="2 3">
    <name type="scientific">Paenibacillus cisolokensis</name>
    <dbReference type="NCBI Taxonomy" id="1658519"/>
    <lineage>
        <taxon>Bacteria</taxon>
        <taxon>Bacillati</taxon>
        <taxon>Bacillota</taxon>
        <taxon>Bacilli</taxon>
        <taxon>Bacillales</taxon>
        <taxon>Paenibacillaceae</taxon>
        <taxon>Paenibacillus</taxon>
    </lineage>
</organism>
<dbReference type="RefSeq" id="WP_213530242.1">
    <property type="nucleotide sequence ID" value="NZ_BOVJ01000148.1"/>
</dbReference>
<dbReference type="InterPro" id="IPR051218">
    <property type="entry name" value="Sec_MonoDiacylglyc_Lipase"/>
</dbReference>
<evidence type="ECO:0000259" key="1">
    <source>
        <dbReference type="Pfam" id="PF01764"/>
    </source>
</evidence>
<dbReference type="Proteomes" id="UP000680304">
    <property type="component" value="Unassembled WGS sequence"/>
</dbReference>
<feature type="domain" description="Fungal lipase-type" evidence="1">
    <location>
        <begin position="68"/>
        <end position="197"/>
    </location>
</feature>
<evidence type="ECO:0000313" key="2">
    <source>
        <dbReference type="EMBL" id="GIQ65746.1"/>
    </source>
</evidence>
<name>A0ABQ4ND01_9BACL</name>
<reference evidence="2 3" key="1">
    <citation type="submission" date="2021-04" db="EMBL/GenBank/DDBJ databases">
        <title>Draft genome sequence of Paenibacillus cisolokensis, LC2-13A.</title>
        <authorList>
            <person name="Uke A."/>
            <person name="Chhe C."/>
            <person name="Baramee S."/>
            <person name="Kosugi A."/>
        </authorList>
    </citation>
    <scope>NUCLEOTIDE SEQUENCE [LARGE SCALE GENOMIC DNA]</scope>
    <source>
        <strain evidence="2 3">LC2-13A</strain>
    </source>
</reference>
<dbReference type="Pfam" id="PF01764">
    <property type="entry name" value="Lipase_3"/>
    <property type="match status" value="1"/>
</dbReference>